<keyword evidence="5" id="KW-0342">GTP-binding</keyword>
<dbReference type="PROSITE" id="PS51419">
    <property type="entry name" value="RAB"/>
    <property type="match status" value="1"/>
</dbReference>
<dbReference type="PRINTS" id="PR00449">
    <property type="entry name" value="RASTRNSFRMNG"/>
</dbReference>
<evidence type="ECO:0000256" key="5">
    <source>
        <dbReference type="ARBA" id="ARBA00023134"/>
    </source>
</evidence>
<comment type="similarity">
    <text evidence="1">Belongs to the small GTPase superfamily. Rab family.</text>
</comment>
<dbReference type="NCBIfam" id="TIGR00231">
    <property type="entry name" value="small_GTP"/>
    <property type="match status" value="1"/>
</dbReference>
<dbReference type="Gene3D" id="3.40.50.300">
    <property type="entry name" value="P-loop containing nucleotide triphosphate hydrolases"/>
    <property type="match status" value="1"/>
</dbReference>
<sequence>MRLVVKVVLLGDAGVGKTSLINQFTLHRFSQQYKATIGADFLTKDVVVNGRQVTMQIWDTAGMERFHSLQSAFFRGADACVLVYDVTAPKTFDNLDEWKNEFLMQGNPPNPDEFPFFVLGNKSDLFEDRMVDTRQAQLFCQQRNMAHFETSAKSSQNVELAFLEIAKIGLHLEQQEVRRDNSNIITISDTNITNEKKCPC</sequence>
<evidence type="ECO:0000256" key="4">
    <source>
        <dbReference type="ARBA" id="ARBA00022927"/>
    </source>
</evidence>
<organism evidence="9 10">
    <name type="scientific">Streblomastix strix</name>
    <dbReference type="NCBI Taxonomy" id="222440"/>
    <lineage>
        <taxon>Eukaryota</taxon>
        <taxon>Metamonada</taxon>
        <taxon>Preaxostyla</taxon>
        <taxon>Oxymonadida</taxon>
        <taxon>Streblomastigidae</taxon>
        <taxon>Streblomastix</taxon>
    </lineage>
</organism>
<reference evidence="9 10" key="1">
    <citation type="submission" date="2019-03" db="EMBL/GenBank/DDBJ databases">
        <title>Single cell metagenomics reveals metabolic interactions within the superorganism composed of flagellate Streblomastix strix and complex community of Bacteroidetes bacteria on its surface.</title>
        <authorList>
            <person name="Treitli S.C."/>
            <person name="Kolisko M."/>
            <person name="Husnik F."/>
            <person name="Keeling P."/>
            <person name="Hampl V."/>
        </authorList>
    </citation>
    <scope>NUCLEOTIDE SEQUENCE [LARGE SCALE GENOMIC DNA]</scope>
    <source>
        <strain evidence="9">ST1C</strain>
    </source>
</reference>
<dbReference type="SMART" id="SM00173">
    <property type="entry name" value="RAS"/>
    <property type="match status" value="1"/>
</dbReference>
<protein>
    <recommendedName>
        <fullName evidence="8">Ras-related protein Rab-7b</fullName>
    </recommendedName>
</protein>
<dbReference type="GO" id="GO:0002682">
    <property type="term" value="P:regulation of immune system process"/>
    <property type="evidence" value="ECO:0007669"/>
    <property type="project" value="UniProtKB-ARBA"/>
</dbReference>
<dbReference type="GO" id="GO:0005764">
    <property type="term" value="C:lysosome"/>
    <property type="evidence" value="ECO:0007669"/>
    <property type="project" value="UniProtKB-ARBA"/>
</dbReference>
<dbReference type="GO" id="GO:0030139">
    <property type="term" value="C:endocytic vesicle"/>
    <property type="evidence" value="ECO:0007669"/>
    <property type="project" value="UniProtKB-ARBA"/>
</dbReference>
<dbReference type="InterPro" id="IPR001806">
    <property type="entry name" value="Small_GTPase"/>
</dbReference>
<dbReference type="PANTHER" id="PTHR47981">
    <property type="entry name" value="RAB FAMILY"/>
    <property type="match status" value="1"/>
</dbReference>
<evidence type="ECO:0000256" key="6">
    <source>
        <dbReference type="ARBA" id="ARBA00023288"/>
    </source>
</evidence>
<dbReference type="GO" id="GO:0005525">
    <property type="term" value="F:GTP binding"/>
    <property type="evidence" value="ECO:0007669"/>
    <property type="project" value="UniProtKB-KW"/>
</dbReference>
<dbReference type="EMBL" id="SNRW01002092">
    <property type="protein sequence ID" value="KAA6393935.1"/>
    <property type="molecule type" value="Genomic_DNA"/>
</dbReference>
<keyword evidence="7" id="KW-0636">Prenylation</keyword>
<gene>
    <name evidence="9" type="ORF">EZS28_010541</name>
</gene>
<dbReference type="SMART" id="SM00174">
    <property type="entry name" value="RHO"/>
    <property type="match status" value="1"/>
</dbReference>
<dbReference type="InterPro" id="IPR005225">
    <property type="entry name" value="Small_GTP-bd"/>
</dbReference>
<keyword evidence="6" id="KW-0449">Lipoprotein</keyword>
<evidence type="ECO:0000256" key="8">
    <source>
        <dbReference type="ARBA" id="ARBA00067801"/>
    </source>
</evidence>
<name>A0A5J4WHU5_9EUKA</name>
<dbReference type="Proteomes" id="UP000324800">
    <property type="component" value="Unassembled WGS sequence"/>
</dbReference>
<keyword evidence="4" id="KW-0653">Protein transport</keyword>
<dbReference type="SUPFAM" id="SSF52540">
    <property type="entry name" value="P-loop containing nucleoside triphosphate hydrolases"/>
    <property type="match status" value="1"/>
</dbReference>
<evidence type="ECO:0000256" key="1">
    <source>
        <dbReference type="ARBA" id="ARBA00006270"/>
    </source>
</evidence>
<dbReference type="OrthoDB" id="1436450at2759"/>
<dbReference type="SMART" id="SM00176">
    <property type="entry name" value="RAN"/>
    <property type="match status" value="1"/>
</dbReference>
<dbReference type="SMART" id="SM00175">
    <property type="entry name" value="RAB"/>
    <property type="match status" value="1"/>
</dbReference>
<dbReference type="Pfam" id="PF00071">
    <property type="entry name" value="Ras"/>
    <property type="match status" value="1"/>
</dbReference>
<dbReference type="GO" id="GO:0015031">
    <property type="term" value="P:protein transport"/>
    <property type="evidence" value="ECO:0007669"/>
    <property type="project" value="UniProtKB-KW"/>
</dbReference>
<dbReference type="PANTHER" id="PTHR47981:SF20">
    <property type="entry name" value="RAS-RELATED PROTEIN RAB-7A"/>
    <property type="match status" value="1"/>
</dbReference>
<evidence type="ECO:0000313" key="10">
    <source>
        <dbReference type="Proteomes" id="UP000324800"/>
    </source>
</evidence>
<comment type="caution">
    <text evidence="9">The sequence shown here is derived from an EMBL/GenBank/DDBJ whole genome shotgun (WGS) entry which is preliminary data.</text>
</comment>
<dbReference type="PROSITE" id="PS51421">
    <property type="entry name" value="RAS"/>
    <property type="match status" value="1"/>
</dbReference>
<dbReference type="CDD" id="cd01862">
    <property type="entry name" value="Rab7"/>
    <property type="match status" value="1"/>
</dbReference>
<accession>A0A5J4WHU5</accession>
<evidence type="ECO:0000313" key="9">
    <source>
        <dbReference type="EMBL" id="KAA6393935.1"/>
    </source>
</evidence>
<evidence type="ECO:0000256" key="7">
    <source>
        <dbReference type="ARBA" id="ARBA00023289"/>
    </source>
</evidence>
<dbReference type="PROSITE" id="PS51420">
    <property type="entry name" value="RHO"/>
    <property type="match status" value="1"/>
</dbReference>
<dbReference type="GO" id="GO:0005770">
    <property type="term" value="C:late endosome"/>
    <property type="evidence" value="ECO:0007669"/>
    <property type="project" value="UniProtKB-ARBA"/>
</dbReference>
<proteinExistence type="inferred from homology"/>
<keyword evidence="3" id="KW-0547">Nucleotide-binding</keyword>
<evidence type="ECO:0000256" key="3">
    <source>
        <dbReference type="ARBA" id="ARBA00022741"/>
    </source>
</evidence>
<keyword evidence="2" id="KW-0813">Transport</keyword>
<dbReference type="AlphaFoldDB" id="A0A5J4WHU5"/>
<dbReference type="InterPro" id="IPR027417">
    <property type="entry name" value="P-loop_NTPase"/>
</dbReference>
<dbReference type="FunFam" id="3.40.50.300:FF:000751">
    <property type="entry name" value="Rab family GTPase, putative"/>
    <property type="match status" value="1"/>
</dbReference>
<dbReference type="GO" id="GO:0003924">
    <property type="term" value="F:GTPase activity"/>
    <property type="evidence" value="ECO:0007669"/>
    <property type="project" value="InterPro"/>
</dbReference>
<evidence type="ECO:0000256" key="2">
    <source>
        <dbReference type="ARBA" id="ARBA00022448"/>
    </source>
</evidence>